<keyword evidence="3 4" id="KW-0804">Transcription</keyword>
<dbReference type="SMART" id="SM00530">
    <property type="entry name" value="HTH_XRE"/>
    <property type="match status" value="1"/>
</dbReference>
<organism evidence="6 7">
    <name type="scientific">Methanolobus zinderi</name>
    <dbReference type="NCBI Taxonomy" id="536044"/>
    <lineage>
        <taxon>Archaea</taxon>
        <taxon>Methanobacteriati</taxon>
        <taxon>Methanobacteriota</taxon>
        <taxon>Stenosarchaea group</taxon>
        <taxon>Methanomicrobia</taxon>
        <taxon>Methanosarcinales</taxon>
        <taxon>Methanosarcinaceae</taxon>
        <taxon>Methanolobus</taxon>
    </lineage>
</organism>
<reference evidence="6 7" key="1">
    <citation type="submission" date="2020-06" db="EMBL/GenBank/DDBJ databases">
        <title>Methanolobus halotolerans sp. nov., isolated from a saline lake Tus in Siberia.</title>
        <authorList>
            <person name="Shen Y."/>
            <person name="Chen S.-C."/>
            <person name="Lai M.-C."/>
            <person name="Huang H.-H."/>
            <person name="Chiu H.-H."/>
            <person name="Tang S.-L."/>
            <person name="Rogozin D.Y."/>
            <person name="Degermendzhy A.G."/>
        </authorList>
    </citation>
    <scope>NUCLEOTIDE SEQUENCE [LARGE SCALE GENOMIC DNA]</scope>
    <source>
        <strain evidence="6 7">DSM 21339</strain>
    </source>
</reference>
<dbReference type="GO" id="GO:0003700">
    <property type="term" value="F:DNA-binding transcription factor activity"/>
    <property type="evidence" value="ECO:0007669"/>
    <property type="project" value="UniProtKB-UniRule"/>
</dbReference>
<dbReference type="OrthoDB" id="31424at2157"/>
<dbReference type="InterPro" id="IPR001387">
    <property type="entry name" value="Cro/C1-type_HTH"/>
</dbReference>
<dbReference type="Pfam" id="PF01381">
    <property type="entry name" value="HTH_3"/>
    <property type="match status" value="1"/>
</dbReference>
<dbReference type="CDD" id="cd00093">
    <property type="entry name" value="HTH_XRE"/>
    <property type="match status" value="1"/>
</dbReference>
<dbReference type="Pfam" id="PF26553">
    <property type="entry name" value="PDDEXK_19"/>
    <property type="match status" value="1"/>
</dbReference>
<dbReference type="InterPro" id="IPR020886">
    <property type="entry name" value="MTH_967-like"/>
</dbReference>
<dbReference type="AlphaFoldDB" id="A0A7D5JA85"/>
<dbReference type="Gene3D" id="1.10.260.40">
    <property type="entry name" value="lambda repressor-like DNA-binding domains"/>
    <property type="match status" value="1"/>
</dbReference>
<dbReference type="InterPro" id="IPR010982">
    <property type="entry name" value="Lambda_DNA-bd_dom_sf"/>
</dbReference>
<keyword evidence="2 4" id="KW-0238">DNA-binding</keyword>
<evidence type="ECO:0000256" key="4">
    <source>
        <dbReference type="HAMAP-Rule" id="MF_00584"/>
    </source>
</evidence>
<dbReference type="NCBIfam" id="NF003162">
    <property type="entry name" value="PRK04140.1"/>
    <property type="match status" value="1"/>
</dbReference>
<evidence type="ECO:0000313" key="7">
    <source>
        <dbReference type="Proteomes" id="UP000509594"/>
    </source>
</evidence>
<dbReference type="RefSeq" id="WP_176966125.1">
    <property type="nucleotide sequence ID" value="NZ_CP058215.1"/>
</dbReference>
<evidence type="ECO:0000313" key="6">
    <source>
        <dbReference type="EMBL" id="QLC51070.1"/>
    </source>
</evidence>
<keyword evidence="1 4" id="KW-0805">Transcription regulation</keyword>
<keyword evidence="7" id="KW-1185">Reference proteome</keyword>
<dbReference type="HAMAP" id="MF_00584">
    <property type="entry name" value="HTH_type_cro_C1"/>
    <property type="match status" value="1"/>
</dbReference>
<feature type="domain" description="HTH cro/C1-type" evidence="5">
    <location>
        <begin position="132"/>
        <end position="190"/>
    </location>
</feature>
<accession>A0A7D5JA85</accession>
<protein>
    <recommendedName>
        <fullName evidence="4">Putative HTH-type transcriptional regulatory protein HWN40_12985</fullName>
    </recommendedName>
</protein>
<proteinExistence type="inferred from homology"/>
<dbReference type="SUPFAM" id="SSF47413">
    <property type="entry name" value="lambda repressor-like DNA-binding domains"/>
    <property type="match status" value="1"/>
</dbReference>
<dbReference type="GeneID" id="55822606"/>
<sequence length="331" mass="36938">MTKEILIHQIVDVLKQAGFIVSKRCNIRPRSFDLAARNAETLLFCKVLYNIDGLNEETAKEMRCLARYLGGSALLVGAKTRDQLLEDSVVYMRYDIPAVNLQTFYDYFVENIPPLVSASPGGLYVSIDGDVLKEARQKVSMSLGSLASELGVSRRTISKYEDGNMDASIDIVLHLEEILDVALAQSIDLLQRFDKHGRIEIAPEEIVEKHIIEKQTPDDGILNMLHMLGYQVMSTSQAPFKAISRDTCDTLLTGISNYSSAMIKRADLMSSISCVTMTKSVFIINGKIKTQTVENTVLIEKRELDQLAGTEELAELIDERTKKPSVKDIKV</sequence>
<name>A0A7D5JA85_9EURY</name>
<dbReference type="InterPro" id="IPR059051">
    <property type="entry name" value="MTH_967_PDDEXK"/>
</dbReference>
<gene>
    <name evidence="6" type="ORF">HWN40_12985</name>
</gene>
<dbReference type="KEGG" id="mzi:HWN40_12985"/>
<evidence type="ECO:0000256" key="2">
    <source>
        <dbReference type="ARBA" id="ARBA00023125"/>
    </source>
</evidence>
<dbReference type="PROSITE" id="PS50943">
    <property type="entry name" value="HTH_CROC1"/>
    <property type="match status" value="1"/>
</dbReference>
<dbReference type="Proteomes" id="UP000509594">
    <property type="component" value="Chromosome"/>
</dbReference>
<dbReference type="GO" id="GO:0003677">
    <property type="term" value="F:DNA binding"/>
    <property type="evidence" value="ECO:0007669"/>
    <property type="project" value="UniProtKB-KW"/>
</dbReference>
<evidence type="ECO:0000256" key="3">
    <source>
        <dbReference type="ARBA" id="ARBA00023163"/>
    </source>
</evidence>
<evidence type="ECO:0000259" key="5">
    <source>
        <dbReference type="PROSITE" id="PS50943"/>
    </source>
</evidence>
<dbReference type="EMBL" id="CP058215">
    <property type="protein sequence ID" value="QLC51070.1"/>
    <property type="molecule type" value="Genomic_DNA"/>
</dbReference>
<evidence type="ECO:0000256" key="1">
    <source>
        <dbReference type="ARBA" id="ARBA00023015"/>
    </source>
</evidence>